<dbReference type="Proteomes" id="UP000523007">
    <property type="component" value="Unassembled WGS sequence"/>
</dbReference>
<keyword evidence="2" id="KW-1185">Reference proteome</keyword>
<comment type="caution">
    <text evidence="1">The sequence shown here is derived from an EMBL/GenBank/DDBJ whole genome shotgun (WGS) entry which is preliminary data.</text>
</comment>
<sequence>MGAATAFPSPGARPSPPWWVRLSRWLNGSRVCAVDDCIELTDPGIPHCTSHLRAFRAALGERCCAEATCVEPCAGGSTLCEAHWEAEYITMCVTARPGDRWNV</sequence>
<accession>A0A7W7W675</accession>
<dbReference type="AlphaFoldDB" id="A0A7W7W675"/>
<reference evidence="1 2" key="1">
    <citation type="submission" date="2020-08" db="EMBL/GenBank/DDBJ databases">
        <title>Sequencing the genomes of 1000 actinobacteria strains.</title>
        <authorList>
            <person name="Klenk H.-P."/>
        </authorList>
    </citation>
    <scope>NUCLEOTIDE SEQUENCE [LARGE SCALE GENOMIC DNA]</scope>
    <source>
        <strain evidence="1 2">DSM 102030</strain>
    </source>
</reference>
<evidence type="ECO:0000313" key="1">
    <source>
        <dbReference type="EMBL" id="MBB4934575.1"/>
    </source>
</evidence>
<protein>
    <submittedName>
        <fullName evidence="1">Uncharacterized protein</fullName>
    </submittedName>
</protein>
<evidence type="ECO:0000313" key="2">
    <source>
        <dbReference type="Proteomes" id="UP000523007"/>
    </source>
</evidence>
<organism evidence="1 2">
    <name type="scientific">Lipingzhangella halophila</name>
    <dbReference type="NCBI Taxonomy" id="1783352"/>
    <lineage>
        <taxon>Bacteria</taxon>
        <taxon>Bacillati</taxon>
        <taxon>Actinomycetota</taxon>
        <taxon>Actinomycetes</taxon>
        <taxon>Streptosporangiales</taxon>
        <taxon>Nocardiopsidaceae</taxon>
        <taxon>Lipingzhangella</taxon>
    </lineage>
</organism>
<dbReference type="EMBL" id="JACHJT010000001">
    <property type="protein sequence ID" value="MBB4934575.1"/>
    <property type="molecule type" value="Genomic_DNA"/>
</dbReference>
<proteinExistence type="predicted"/>
<name>A0A7W7W675_9ACTN</name>
<gene>
    <name evidence="1" type="ORF">F4561_005395</name>
</gene>